<dbReference type="AlphaFoldDB" id="K3YL43"/>
<evidence type="ECO:0000259" key="2">
    <source>
        <dbReference type="SMART" id="SM00343"/>
    </source>
</evidence>
<dbReference type="Pfam" id="PF22909">
    <property type="entry name" value="Caulimovir_coat_dom"/>
    <property type="match status" value="1"/>
</dbReference>
<reference evidence="4" key="1">
    <citation type="journal article" date="2012" name="Nat. Biotechnol.">
        <title>Reference genome sequence of the model plant Setaria.</title>
        <authorList>
            <person name="Bennetzen J.L."/>
            <person name="Schmutz J."/>
            <person name="Wang H."/>
            <person name="Percifield R."/>
            <person name="Hawkins J."/>
            <person name="Pontaroli A.C."/>
            <person name="Estep M."/>
            <person name="Feng L."/>
            <person name="Vaughn J.N."/>
            <person name="Grimwood J."/>
            <person name="Jenkins J."/>
            <person name="Barry K."/>
            <person name="Lindquist E."/>
            <person name="Hellsten U."/>
            <person name="Deshpande S."/>
            <person name="Wang X."/>
            <person name="Wu X."/>
            <person name="Mitros T."/>
            <person name="Triplett J."/>
            <person name="Yang X."/>
            <person name="Ye C.Y."/>
            <person name="Mauro-Herrera M."/>
            <person name="Wang L."/>
            <person name="Li P."/>
            <person name="Sharma M."/>
            <person name="Sharma R."/>
            <person name="Ronald P.C."/>
            <person name="Panaud O."/>
            <person name="Kellogg E.A."/>
            <person name="Brutnell T.P."/>
            <person name="Doust A.N."/>
            <person name="Tuskan G.A."/>
            <person name="Rokhsar D."/>
            <person name="Devos K.M."/>
        </authorList>
    </citation>
    <scope>NUCLEOTIDE SEQUENCE [LARGE SCALE GENOMIC DNA]</scope>
    <source>
        <strain evidence="4">cv. Yugu1</strain>
    </source>
</reference>
<dbReference type="InterPro" id="IPR028919">
    <property type="entry name" value="Viral_movement"/>
</dbReference>
<feature type="region of interest" description="Disordered" evidence="1">
    <location>
        <begin position="468"/>
        <end position="512"/>
    </location>
</feature>
<keyword evidence="4" id="KW-1185">Reference proteome</keyword>
<feature type="region of interest" description="Disordered" evidence="1">
    <location>
        <begin position="904"/>
        <end position="923"/>
    </location>
</feature>
<dbReference type="Proteomes" id="UP000004995">
    <property type="component" value="Unassembled WGS sequence"/>
</dbReference>
<dbReference type="GO" id="GO:0003676">
    <property type="term" value="F:nucleic acid binding"/>
    <property type="evidence" value="ECO:0007669"/>
    <property type="project" value="InterPro"/>
</dbReference>
<dbReference type="Pfam" id="PF01107">
    <property type="entry name" value="MP"/>
    <property type="match status" value="1"/>
</dbReference>
<proteinExistence type="predicted"/>
<sequence length="1151" mass="136026">MEIFESLSRRDKSLQLINKDIKPLSFMDRLKGGCDDIENLEEMIDVERDLERYQRDTLRKIRPQQIYQMGWFENKNGLYRISREVELSVLTEPVQLRIVSKQFENGLKYSGYKYIHQGMYIIGIKGMTRKKLGTKVLITLLDKRWDSVNKAALGFLEGDMNENMLITYIAPDLIMPIKEFIDKMAIGFQTKGYEDFKGTNLLVSIEFVGRLTNRSATKYKVNVNNVIESMQSKGIKFMSPLKISSEERAGEEWNISALIEPKIFKQPKDYVSYENSKGKTSIRFVNYKERSLDDLEVSTSESNIGEARRHSVCEFMEKLDIDNEIKHYEKKLSKVQDEYNTSMICEWTAIREKELYFRRELYRLNKIKKERELNNKKINMPMIKHEPTLQHVSNKNSKIQKEFENNKEMVKEKEEVVISEEDQWEINNKILLESYEEEDEDIIEIHSSKSDSHILSLRNEELYNKDTAIEAMDIDPSPSKRRREQERDIKIEGETDRPSRKPGNWPPEKEEPTYTYIPGQYKHMGSKRREFERTHNIGSRVEDMITYLETFLGESVKVLWEQWIETYPHYYEELKRAGSNPYNFANIISSIVIDEDPELGYTALQNERLKEIEKLTLTNWKGIKEFSQHYLYNVTTAKQGYNKSIVERYFNKLPDPLGSMIFQEYKKESNGREYNISQAITFVFKQLRKICTSIQAQRSMKQSDYNFCNKIVQIPLTYGEDKYRNKKYPKNYKKRNVKTKKRYFLRRSDNRAPFLHKRNVRRYNPRKNYDSTCRCFICNSPDHLSKTCPNKDKKRYSNKQEEQEKVLIIDSVNENILVCDDDIMDDESIYSIIETDEIEYNEEDESSDEEMNLIEELAGNDVNINCVFCIYYQDPGKRATCSLCIKQACGSCLEQQSDKNVVNTKYEENKISPKEDSSNDKRNNKYLVNTPHEFLIPRISFKTEQVLVYFTQDIIDLIWKKYAERQYKTFQDIQNYFMRLYQGIERNLGIIVTINTFPLLHLDDKLIVKPHHKFIILKADINLKYFTNIQRHTGEDISLQTIIDHGLVRDIYGTLEEILQSDLGKAIKEACKRLACVQGKYKIKYFSNPPKFTLPLRPASHDIYIIKVCDINHSGVEDHTKQHPEYHEKTLRDKGQGKRNKQQLYCTQDNY</sequence>
<protein>
    <recommendedName>
        <fullName evidence="2">CCHC-type domain-containing protein</fullName>
    </recommendedName>
</protein>
<reference evidence="3" key="2">
    <citation type="submission" date="2018-08" db="UniProtKB">
        <authorList>
            <consortium name="EnsemblPlants"/>
        </authorList>
    </citation>
    <scope>IDENTIFICATION</scope>
    <source>
        <strain evidence="3">Yugu1</strain>
    </source>
</reference>
<feature type="domain" description="CCHC-type" evidence="2">
    <location>
        <begin position="774"/>
        <end position="790"/>
    </location>
</feature>
<accession>K3YL43</accession>
<dbReference type="HOGENOM" id="CLU_008665_0_0_1"/>
<dbReference type="InParanoid" id="K3YL43"/>
<feature type="compositionally biased region" description="Basic and acidic residues" evidence="1">
    <location>
        <begin position="483"/>
        <end position="499"/>
    </location>
</feature>
<name>K3YL43_SETIT</name>
<feature type="compositionally biased region" description="Basic and acidic residues" evidence="1">
    <location>
        <begin position="1117"/>
        <end position="1136"/>
    </location>
</feature>
<dbReference type="Gramene" id="KQL01323">
    <property type="protein sequence ID" value="KQL01323"/>
    <property type="gene ID" value="SETIT_014964mg"/>
</dbReference>
<evidence type="ECO:0000313" key="4">
    <source>
        <dbReference type="Proteomes" id="UP000004995"/>
    </source>
</evidence>
<dbReference type="EnsemblPlants" id="KQL01323">
    <property type="protein sequence ID" value="KQL01323"/>
    <property type="gene ID" value="SETIT_014964mg"/>
</dbReference>
<dbReference type="EMBL" id="AGNK02003687">
    <property type="status" value="NOT_ANNOTATED_CDS"/>
    <property type="molecule type" value="Genomic_DNA"/>
</dbReference>
<dbReference type="InterPro" id="IPR001878">
    <property type="entry name" value="Znf_CCHC"/>
</dbReference>
<dbReference type="GO" id="GO:0008270">
    <property type="term" value="F:zinc ion binding"/>
    <property type="evidence" value="ECO:0007669"/>
    <property type="project" value="InterPro"/>
</dbReference>
<evidence type="ECO:0000256" key="1">
    <source>
        <dbReference type="SAM" id="MobiDB-lite"/>
    </source>
</evidence>
<organism evidence="3 4">
    <name type="scientific">Setaria italica</name>
    <name type="common">Foxtail millet</name>
    <name type="synonym">Panicum italicum</name>
    <dbReference type="NCBI Taxonomy" id="4555"/>
    <lineage>
        <taxon>Eukaryota</taxon>
        <taxon>Viridiplantae</taxon>
        <taxon>Streptophyta</taxon>
        <taxon>Embryophyta</taxon>
        <taxon>Tracheophyta</taxon>
        <taxon>Spermatophyta</taxon>
        <taxon>Magnoliopsida</taxon>
        <taxon>Liliopsida</taxon>
        <taxon>Poales</taxon>
        <taxon>Poaceae</taxon>
        <taxon>PACMAD clade</taxon>
        <taxon>Panicoideae</taxon>
        <taxon>Panicodae</taxon>
        <taxon>Paniceae</taxon>
        <taxon>Cenchrinae</taxon>
        <taxon>Setaria</taxon>
    </lineage>
</organism>
<feature type="compositionally biased region" description="Basic and acidic residues" evidence="1">
    <location>
        <begin position="905"/>
        <end position="923"/>
    </location>
</feature>
<feature type="region of interest" description="Disordered" evidence="1">
    <location>
        <begin position="1117"/>
        <end position="1142"/>
    </location>
</feature>
<evidence type="ECO:0000313" key="3">
    <source>
        <dbReference type="EnsemblPlants" id="KQL01323"/>
    </source>
</evidence>
<dbReference type="eggNOG" id="ENOG502QWP8">
    <property type="taxonomic scope" value="Eukaryota"/>
</dbReference>
<dbReference type="SMART" id="SM00343">
    <property type="entry name" value="ZnF_C2HC"/>
    <property type="match status" value="1"/>
</dbReference>